<dbReference type="Proteomes" id="UP001185028">
    <property type="component" value="Unassembled WGS sequence"/>
</dbReference>
<feature type="region of interest" description="Disordered" evidence="1">
    <location>
        <begin position="177"/>
        <end position="238"/>
    </location>
</feature>
<accession>A0ABU1IWJ9</accession>
<organism evidence="3 4">
    <name type="scientific">Paenibacillus hunanensis</name>
    <dbReference type="NCBI Taxonomy" id="539262"/>
    <lineage>
        <taxon>Bacteria</taxon>
        <taxon>Bacillati</taxon>
        <taxon>Bacillota</taxon>
        <taxon>Bacilli</taxon>
        <taxon>Bacillales</taxon>
        <taxon>Paenibacillaceae</taxon>
        <taxon>Paenibacillus</taxon>
    </lineage>
</organism>
<dbReference type="RefSeq" id="WP_188773765.1">
    <property type="nucleotide sequence ID" value="NZ_BMMB01000001.1"/>
</dbReference>
<feature type="compositionally biased region" description="Basic and acidic residues" evidence="1">
    <location>
        <begin position="177"/>
        <end position="187"/>
    </location>
</feature>
<feature type="compositionally biased region" description="Polar residues" evidence="1">
    <location>
        <begin position="221"/>
        <end position="234"/>
    </location>
</feature>
<dbReference type="EMBL" id="JAVDQH010000004">
    <property type="protein sequence ID" value="MDR6243591.1"/>
    <property type="molecule type" value="Genomic_DNA"/>
</dbReference>
<reference evidence="3 4" key="1">
    <citation type="submission" date="2023-07" db="EMBL/GenBank/DDBJ databases">
        <title>Genomic Encyclopedia of Type Strains, Phase IV (KMG-IV): sequencing the most valuable type-strain genomes for metagenomic binning, comparative biology and taxonomic classification.</title>
        <authorList>
            <person name="Goeker M."/>
        </authorList>
    </citation>
    <scope>NUCLEOTIDE SEQUENCE [LARGE SCALE GENOMIC DNA]</scope>
    <source>
        <strain evidence="3 4">DSM 22170</strain>
    </source>
</reference>
<feature type="region of interest" description="Disordered" evidence="1">
    <location>
        <begin position="588"/>
        <end position="614"/>
    </location>
</feature>
<sequence>MMVKKIKEASNAKKVIHFAGTSILATGLVAAPGLTLADGNTSGSAASTPTSYQINQGAPEVYQGDSIAYFQQKFFKGQSSTLTSGESGSAPIAQSLNFVIKRSAIFAGKVQATDQDANDSLSYQLVSQPANGTLTLDAQTGEFTYIGYEAGTYTFAYRAIDSHNLSSEPATVTFVVEKDKDKDKDKNQSSTTVTPAQPEVQPSQPAAPATNGDITIDAVHTDNNQSPSSNTSGRTRGVATLSATSTEQNAVLNVLYDRIANTIKEAQPKQSIAIDASILKDKQQYQLNFAGNVVQDLLSKQNGLTLQTGDIKVQLPSSVLSRVTQQQNLSTNDAATWTLTAQKVAAPAATDWNGTPIRPVVNTAYQLNLNVADAGSNISPATYANRYVKLSFLVPEATGDTSSYVALATDAAGHTYTVPVTFDDQGQATVHTLEGSTVQIVKAAAPVTSSSSPAMQLLEQKQIVPTVDRAPQATDGSLTRGELALYLSRALGVNTATVTGSTFTDLGTASEESRAIEALFKAGVLKGISNTEFAPDRVISREQLAVILTRAAAAYGLSEDGASATNTATGSSSSKWAQDELQQALAQGNDTGIRSSGSASLTAQPDMSESEGAQTLVDWLKSTKLVD</sequence>
<evidence type="ECO:0000313" key="4">
    <source>
        <dbReference type="Proteomes" id="UP001185028"/>
    </source>
</evidence>
<dbReference type="PROSITE" id="PS51272">
    <property type="entry name" value="SLH"/>
    <property type="match status" value="1"/>
</dbReference>
<feature type="compositionally biased region" description="Polar residues" evidence="1">
    <location>
        <begin position="588"/>
        <end position="613"/>
    </location>
</feature>
<evidence type="ECO:0000259" key="2">
    <source>
        <dbReference type="PROSITE" id="PS51272"/>
    </source>
</evidence>
<proteinExistence type="predicted"/>
<name>A0ABU1IWJ9_9BACL</name>
<evidence type="ECO:0000313" key="3">
    <source>
        <dbReference type="EMBL" id="MDR6243591.1"/>
    </source>
</evidence>
<feature type="domain" description="SLH" evidence="2">
    <location>
        <begin position="499"/>
        <end position="562"/>
    </location>
</feature>
<dbReference type="CDD" id="cd11304">
    <property type="entry name" value="Cadherin_repeat"/>
    <property type="match status" value="1"/>
</dbReference>
<dbReference type="InterPro" id="IPR015919">
    <property type="entry name" value="Cadherin-like_sf"/>
</dbReference>
<gene>
    <name evidence="3" type="ORF">JOC58_001478</name>
</gene>
<dbReference type="Gene3D" id="2.60.40.60">
    <property type="entry name" value="Cadherins"/>
    <property type="match status" value="1"/>
</dbReference>
<dbReference type="Pfam" id="PF00395">
    <property type="entry name" value="SLH"/>
    <property type="match status" value="1"/>
</dbReference>
<comment type="caution">
    <text evidence="3">The sequence shown here is derived from an EMBL/GenBank/DDBJ whole genome shotgun (WGS) entry which is preliminary data.</text>
</comment>
<protein>
    <recommendedName>
        <fullName evidence="2">SLH domain-containing protein</fullName>
    </recommendedName>
</protein>
<dbReference type="SUPFAM" id="SSF49313">
    <property type="entry name" value="Cadherin-like"/>
    <property type="match status" value="1"/>
</dbReference>
<feature type="compositionally biased region" description="Polar residues" evidence="1">
    <location>
        <begin position="188"/>
        <end position="204"/>
    </location>
</feature>
<dbReference type="InterPro" id="IPR001119">
    <property type="entry name" value="SLH_dom"/>
</dbReference>
<keyword evidence="4" id="KW-1185">Reference proteome</keyword>
<evidence type="ECO:0000256" key="1">
    <source>
        <dbReference type="SAM" id="MobiDB-lite"/>
    </source>
</evidence>